<sequence length="95" mass="10796">MPVYSWKPTEPPVIPPPFVPATQPPLPQNLRFTRADVVFEQAIDWWSSNAPATYVDPRENCRTRVKREVGETSASSEESTYGDLVDVNSQYEEII</sequence>
<organism evidence="1 2">
    <name type="scientific">Allacma fusca</name>
    <dbReference type="NCBI Taxonomy" id="39272"/>
    <lineage>
        <taxon>Eukaryota</taxon>
        <taxon>Metazoa</taxon>
        <taxon>Ecdysozoa</taxon>
        <taxon>Arthropoda</taxon>
        <taxon>Hexapoda</taxon>
        <taxon>Collembola</taxon>
        <taxon>Symphypleona</taxon>
        <taxon>Sminthuridae</taxon>
        <taxon>Allacma</taxon>
    </lineage>
</organism>
<proteinExistence type="predicted"/>
<keyword evidence="2" id="KW-1185">Reference proteome</keyword>
<name>A0A8J2P4Q8_9HEXA</name>
<dbReference type="EMBL" id="CAJVCH010201799">
    <property type="protein sequence ID" value="CAG7730879.1"/>
    <property type="molecule type" value="Genomic_DNA"/>
</dbReference>
<comment type="caution">
    <text evidence="1">The sequence shown here is derived from an EMBL/GenBank/DDBJ whole genome shotgun (WGS) entry which is preliminary data.</text>
</comment>
<evidence type="ECO:0000313" key="2">
    <source>
        <dbReference type="Proteomes" id="UP000708208"/>
    </source>
</evidence>
<protein>
    <submittedName>
        <fullName evidence="1">Uncharacterized protein</fullName>
    </submittedName>
</protein>
<gene>
    <name evidence="1" type="ORF">AFUS01_LOCUS19494</name>
</gene>
<accession>A0A8J2P4Q8</accession>
<dbReference type="AlphaFoldDB" id="A0A8J2P4Q8"/>
<evidence type="ECO:0000313" key="1">
    <source>
        <dbReference type="EMBL" id="CAG7730879.1"/>
    </source>
</evidence>
<dbReference type="Proteomes" id="UP000708208">
    <property type="component" value="Unassembled WGS sequence"/>
</dbReference>
<reference evidence="1" key="1">
    <citation type="submission" date="2021-06" db="EMBL/GenBank/DDBJ databases">
        <authorList>
            <person name="Hodson N. C."/>
            <person name="Mongue J. A."/>
            <person name="Jaron S. K."/>
        </authorList>
    </citation>
    <scope>NUCLEOTIDE SEQUENCE</scope>
</reference>